<dbReference type="CDD" id="cd00303">
    <property type="entry name" value="retropepsin_like"/>
    <property type="match status" value="1"/>
</dbReference>
<gene>
    <name evidence="2" type="ORF">CR513_40248</name>
</gene>
<reference evidence="2" key="1">
    <citation type="submission" date="2018-05" db="EMBL/GenBank/DDBJ databases">
        <title>Draft genome of Mucuna pruriens seed.</title>
        <authorList>
            <person name="Nnadi N.E."/>
            <person name="Vos R."/>
            <person name="Hasami M.H."/>
            <person name="Devisetty U.K."/>
            <person name="Aguiy J.C."/>
        </authorList>
    </citation>
    <scope>NUCLEOTIDE SEQUENCE [LARGE SCALE GENOMIC DNA]</scope>
    <source>
        <strain evidence="2">JCA_2017</strain>
    </source>
</reference>
<dbReference type="PANTHER" id="PTHR33067:SF9">
    <property type="entry name" value="RNA-DIRECTED DNA POLYMERASE"/>
    <property type="match status" value="1"/>
</dbReference>
<dbReference type="InterPro" id="IPR021109">
    <property type="entry name" value="Peptidase_aspartic_dom_sf"/>
</dbReference>
<evidence type="ECO:0000313" key="3">
    <source>
        <dbReference type="Proteomes" id="UP000257109"/>
    </source>
</evidence>
<feature type="region of interest" description="Disordered" evidence="1">
    <location>
        <begin position="169"/>
        <end position="190"/>
    </location>
</feature>
<organism evidence="2 3">
    <name type="scientific">Mucuna pruriens</name>
    <name type="common">Velvet bean</name>
    <name type="synonym">Dolichos pruriens</name>
    <dbReference type="NCBI Taxonomy" id="157652"/>
    <lineage>
        <taxon>Eukaryota</taxon>
        <taxon>Viridiplantae</taxon>
        <taxon>Streptophyta</taxon>
        <taxon>Embryophyta</taxon>
        <taxon>Tracheophyta</taxon>
        <taxon>Spermatophyta</taxon>
        <taxon>Magnoliopsida</taxon>
        <taxon>eudicotyledons</taxon>
        <taxon>Gunneridae</taxon>
        <taxon>Pentapetalae</taxon>
        <taxon>rosids</taxon>
        <taxon>fabids</taxon>
        <taxon>Fabales</taxon>
        <taxon>Fabaceae</taxon>
        <taxon>Papilionoideae</taxon>
        <taxon>50 kb inversion clade</taxon>
        <taxon>NPAAA clade</taxon>
        <taxon>indigoferoid/millettioid clade</taxon>
        <taxon>Phaseoleae</taxon>
        <taxon>Mucuna</taxon>
    </lineage>
</organism>
<dbReference type="Gene3D" id="2.40.70.10">
    <property type="entry name" value="Acid Proteases"/>
    <property type="match status" value="1"/>
</dbReference>
<sequence length="383" mass="42474">MASNTQQFGIRGAITNKAVIEVGMVDNLRMENQLTELTSLVSQHQQIPQVRISSICTSVEHFTDMCPTLQEIESDNAEFVGVIGGNQYSGQLATIPTKATTNTNIEQSPSMEVWMKFQQNMDATMHDLKMQIRQLANLIIDRFGKPSLTTNPNPKGGNVSAVTLRNGKELQPNPADIESEPEANSQVQQQAKINPIPFPSRTISARKAKMDEEFSNEWKSIFRSLMPSSRFLRTEVGGVLSAFIQKEVATGTKLALPRKCRDLGIFLVLCTIGDYTFTDAMLDLGASINVMPALVYKSLNFADQEPTGIVIQLANRSMVQPFGILEDVNDLIFPTDFYVLEMEDEASRKGCTLILGQPFLMTARTKIDVHARTLSMEFGDNLV</sequence>
<keyword evidence="3" id="KW-1185">Reference proteome</keyword>
<name>A0A371FLV2_MUCPR</name>
<feature type="non-terminal residue" evidence="2">
    <location>
        <position position="1"/>
    </location>
</feature>
<dbReference type="Proteomes" id="UP000257109">
    <property type="component" value="Unassembled WGS sequence"/>
</dbReference>
<comment type="caution">
    <text evidence="2">The sequence shown here is derived from an EMBL/GenBank/DDBJ whole genome shotgun (WGS) entry which is preliminary data.</text>
</comment>
<dbReference type="AlphaFoldDB" id="A0A371FLV2"/>
<protein>
    <submittedName>
        <fullName evidence="2">Uncharacterized protein</fullName>
    </submittedName>
</protein>
<dbReference type="PANTHER" id="PTHR33067">
    <property type="entry name" value="RNA-DIRECTED DNA POLYMERASE-RELATED"/>
    <property type="match status" value="1"/>
</dbReference>
<dbReference type="EMBL" id="QJKJ01008570">
    <property type="protein sequence ID" value="RDX79335.1"/>
    <property type="molecule type" value="Genomic_DNA"/>
</dbReference>
<evidence type="ECO:0000256" key="1">
    <source>
        <dbReference type="SAM" id="MobiDB-lite"/>
    </source>
</evidence>
<evidence type="ECO:0000313" key="2">
    <source>
        <dbReference type="EMBL" id="RDX79335.1"/>
    </source>
</evidence>
<proteinExistence type="predicted"/>
<dbReference type="OrthoDB" id="778454at2759"/>
<accession>A0A371FLV2</accession>